<dbReference type="SUPFAM" id="SSF53850">
    <property type="entry name" value="Periplasmic binding protein-like II"/>
    <property type="match status" value="2"/>
</dbReference>
<evidence type="ECO:0000313" key="4">
    <source>
        <dbReference type="Proteomes" id="UP000484885"/>
    </source>
</evidence>
<dbReference type="InterPro" id="IPR001638">
    <property type="entry name" value="Solute-binding_3/MltF_N"/>
</dbReference>
<evidence type="ECO:0000256" key="1">
    <source>
        <dbReference type="SAM" id="SignalP"/>
    </source>
</evidence>
<feature type="chain" id="PRO_5032972416" evidence="1">
    <location>
        <begin position="20"/>
        <end position="478"/>
    </location>
</feature>
<gene>
    <name evidence="3" type="ORF">G3I74_06905</name>
</gene>
<proteinExistence type="predicted"/>
<protein>
    <submittedName>
        <fullName evidence="3">Transporter substrate-binding domain-containing protein</fullName>
    </submittedName>
</protein>
<comment type="caution">
    <text evidence="3">The sequence shown here is derived from an EMBL/GenBank/DDBJ whole genome shotgun (WGS) entry which is preliminary data.</text>
</comment>
<sequence>MIAVIALMAGFPALSDATAAGTELRFLTEDFPPLSMTEDDQATGQAVELVRALMAETGTGGDIEVMAWSEAYQTALEGDDTVLFSTVLTPERKDQFQWVGPTAELHTALYALAGSDIEINTLAQARAVERIATVTDYYSDEALAAEGDFDNVVRFADEGEAARALLDGQVDLMVAGNTSLPAVLEALGSDMSAVRPVFALSTDLTYLAFAPEIPEETVEQWQGALDAMKADGRFAEIYRRWLPAEEAPGRMYLVTEEYPPITFMQEGRPGGFVTDMVRQMAMEIGISDSVELTSWKNAYNLALLHPNVVLFSAERTDAREPLFHWVGPVGQNSAILYARSGGDIEVDSLADARAVDAVATTTDWFTEQFLQEEGFDNLVGSPDPGDSVRRLMDGEANLAIFTDITVADIVERAGYSMDDLEPMLAVSQTDFYIALSRDTDPAMVARWREALAELKKDGRFERIYRSYVPEADLSGLLD</sequence>
<feature type="signal peptide" evidence="1">
    <location>
        <begin position="1"/>
        <end position="19"/>
    </location>
</feature>
<dbReference type="Pfam" id="PF00497">
    <property type="entry name" value="SBP_bac_3"/>
    <property type="match status" value="2"/>
</dbReference>
<name>A0A845UYV2_9GAMM</name>
<keyword evidence="4" id="KW-1185">Reference proteome</keyword>
<evidence type="ECO:0000259" key="2">
    <source>
        <dbReference type="SMART" id="SM00062"/>
    </source>
</evidence>
<dbReference type="EMBL" id="JAAGSC010000039">
    <property type="protein sequence ID" value="NDY95452.1"/>
    <property type="molecule type" value="Genomic_DNA"/>
</dbReference>
<dbReference type="AlphaFoldDB" id="A0A845UYV2"/>
<dbReference type="SMART" id="SM00062">
    <property type="entry name" value="PBPb"/>
    <property type="match status" value="1"/>
</dbReference>
<dbReference type="Proteomes" id="UP000484885">
    <property type="component" value="Unassembled WGS sequence"/>
</dbReference>
<dbReference type="PANTHER" id="PTHR38834">
    <property type="entry name" value="PERIPLASMIC SUBSTRATE BINDING PROTEIN FAMILY 3"/>
    <property type="match status" value="1"/>
</dbReference>
<dbReference type="PANTHER" id="PTHR38834:SF3">
    <property type="entry name" value="SOLUTE-BINDING PROTEIN FAMILY 3_N-TERMINAL DOMAIN-CONTAINING PROTEIN"/>
    <property type="match status" value="1"/>
</dbReference>
<accession>A0A845UYV2</accession>
<keyword evidence="1" id="KW-0732">Signal</keyword>
<organism evidence="3 4">
    <name type="scientific">Wenzhouxiangella limi</name>
    <dbReference type="NCBI Taxonomy" id="2707351"/>
    <lineage>
        <taxon>Bacteria</taxon>
        <taxon>Pseudomonadati</taxon>
        <taxon>Pseudomonadota</taxon>
        <taxon>Gammaproteobacteria</taxon>
        <taxon>Chromatiales</taxon>
        <taxon>Wenzhouxiangellaceae</taxon>
        <taxon>Wenzhouxiangella</taxon>
    </lineage>
</organism>
<reference evidence="3 4" key="1">
    <citation type="submission" date="2020-02" db="EMBL/GenBank/DDBJ databases">
        <authorList>
            <person name="Zhang X.-Y."/>
        </authorList>
    </citation>
    <scope>NUCLEOTIDE SEQUENCE [LARGE SCALE GENOMIC DNA]</scope>
    <source>
        <strain evidence="3 4">C33</strain>
    </source>
</reference>
<dbReference type="Gene3D" id="3.40.190.10">
    <property type="entry name" value="Periplasmic binding protein-like II"/>
    <property type="match status" value="4"/>
</dbReference>
<evidence type="ECO:0000313" key="3">
    <source>
        <dbReference type="EMBL" id="NDY95452.1"/>
    </source>
</evidence>
<feature type="domain" description="Solute-binding protein family 3/N-terminal" evidence="2">
    <location>
        <begin position="23"/>
        <end position="245"/>
    </location>
</feature>